<dbReference type="GO" id="GO:0051056">
    <property type="term" value="P:regulation of small GTPase mediated signal transduction"/>
    <property type="evidence" value="ECO:0007669"/>
    <property type="project" value="InterPro"/>
</dbReference>
<feature type="signal peptide" evidence="3">
    <location>
        <begin position="1"/>
        <end position="16"/>
    </location>
</feature>
<dbReference type="PANTHER" id="PTHR21344:SF1">
    <property type="entry name" value="RAL GTPASE-ACTIVATING PROTEIN SUBUNIT BETA"/>
    <property type="match status" value="1"/>
</dbReference>
<organism evidence="5">
    <name type="scientific">Xenopsylla cheopis</name>
    <name type="common">Oriental rat flea</name>
    <name type="synonym">Pulex cheopis</name>
    <dbReference type="NCBI Taxonomy" id="163159"/>
    <lineage>
        <taxon>Eukaryota</taxon>
        <taxon>Metazoa</taxon>
        <taxon>Ecdysozoa</taxon>
        <taxon>Arthropoda</taxon>
        <taxon>Hexapoda</taxon>
        <taxon>Insecta</taxon>
        <taxon>Pterygota</taxon>
        <taxon>Neoptera</taxon>
        <taxon>Endopterygota</taxon>
        <taxon>Siphonaptera</taxon>
        <taxon>Pulicidae</taxon>
        <taxon>Xenopsyllinae</taxon>
        <taxon>Xenopsylla</taxon>
    </lineage>
</organism>
<dbReference type="AlphaFoldDB" id="A0A6M2DZE3"/>
<keyword evidence="3" id="KW-0732">Signal</keyword>
<evidence type="ECO:0000256" key="1">
    <source>
        <dbReference type="ARBA" id="ARBA00022468"/>
    </source>
</evidence>
<feature type="chain" id="PRO_5026860274" evidence="3">
    <location>
        <begin position="17"/>
        <end position="772"/>
    </location>
</feature>
<dbReference type="Gene3D" id="3.40.50.11210">
    <property type="entry name" value="Rap/Ran-GAP"/>
    <property type="match status" value="1"/>
</dbReference>
<dbReference type="EMBL" id="GIIL01007846">
    <property type="protein sequence ID" value="NOV51572.1"/>
    <property type="molecule type" value="Transcribed_RNA"/>
</dbReference>
<accession>A0A6M2DZE3</accession>
<protein>
    <submittedName>
        <fullName evidence="5">Putative ral gtpase-activating protein subunit beta isoform x9</fullName>
    </submittedName>
</protein>
<name>A0A6M2DZE3_XENCH</name>
<dbReference type="InterPro" id="IPR000331">
    <property type="entry name" value="Rap/Ran_GAP_dom"/>
</dbReference>
<dbReference type="PROSITE" id="PS50085">
    <property type="entry name" value="RAPGAP"/>
    <property type="match status" value="1"/>
</dbReference>
<dbReference type="GO" id="GO:0005096">
    <property type="term" value="F:GTPase activator activity"/>
    <property type="evidence" value="ECO:0007669"/>
    <property type="project" value="UniProtKB-KW"/>
</dbReference>
<dbReference type="PANTHER" id="PTHR21344">
    <property type="entry name" value="RAL GTPASE-ACTIVATING PROTEIN SUBUNIT BETA"/>
    <property type="match status" value="1"/>
</dbReference>
<feature type="domain" description="Rap-GAP" evidence="4">
    <location>
        <begin position="441"/>
        <end position="725"/>
    </location>
</feature>
<feature type="region of interest" description="Disordered" evidence="2">
    <location>
        <begin position="567"/>
        <end position="627"/>
    </location>
</feature>
<keyword evidence="1" id="KW-0343">GTPase activation</keyword>
<evidence type="ECO:0000256" key="3">
    <source>
        <dbReference type="SAM" id="SignalP"/>
    </source>
</evidence>
<evidence type="ECO:0000313" key="5">
    <source>
        <dbReference type="EMBL" id="NOV51572.1"/>
    </source>
</evidence>
<evidence type="ECO:0000259" key="4">
    <source>
        <dbReference type="PROSITE" id="PS50085"/>
    </source>
</evidence>
<reference evidence="5" key="1">
    <citation type="submission" date="2020-03" db="EMBL/GenBank/DDBJ databases">
        <title>Transcriptomic Profiling of the Digestive Tract of the Rat Flea, Xenopsylla cheopis, Following Blood Feeding and Infection with Yersinia pestis.</title>
        <authorList>
            <person name="Bland D.M."/>
            <person name="Martens C.A."/>
            <person name="Virtaneva K."/>
            <person name="Kanakabandi K."/>
            <person name="Long D."/>
            <person name="Rosenke R."/>
            <person name="Saturday G.A."/>
            <person name="Hoyt F.H."/>
            <person name="Bruno D.P."/>
            <person name="Ribeiro J.M.C."/>
            <person name="Hinnebusch J."/>
        </authorList>
    </citation>
    <scope>NUCLEOTIDE SEQUENCE</scope>
</reference>
<dbReference type="InterPro" id="IPR039930">
    <property type="entry name" value="RALGAPB"/>
</dbReference>
<dbReference type="SUPFAM" id="SSF111347">
    <property type="entry name" value="Rap/Ran-GAP"/>
    <property type="match status" value="2"/>
</dbReference>
<proteinExistence type="predicted"/>
<evidence type="ECO:0000256" key="2">
    <source>
        <dbReference type="SAM" id="MobiDB-lite"/>
    </source>
</evidence>
<dbReference type="InterPro" id="IPR035974">
    <property type="entry name" value="Rap/Ran-GAP_sf"/>
</dbReference>
<sequence>MLLGGLLLCVQDSAAAECSDGNMTRDVYDQRNLLSSDSAHALFVRATYLVCHRLISTWKTDLHVSLAALELLTGLARIHIRESEALECKRAVKWICDFVSSQCSRPPPAHSKDLHSGIVAAYHCLAVWLVEHPALLNDRDCLQTVMEVVELGISGSKSVGKTGEPTKMKDEKELKPVSMRVRDAAENLLTVILEQVGYFPSLCGAQSPSSLLDEIALLRQCNAWKEGNNTRESAVRSFRYFVVENSTLLALLEEPLGNDQDPQPTVTALVRVPSGRHAWSMQLRHLPRSKSGSKAGAVNPGRPVPMSEAPAAREPERHHFPEAVDRVPPCVADESIPSLETLACYVDPATAAVRAALASQIAQEKRCWQAAAASEQALSRASECRQPKPRHDFQTARLFLAHFGFLDPHDSEEDQEQTHSGNVSTPLVCLDNGASGFLADLQQLDTMSPRTCDTVHVFYVRSGQRSARDIAGNADNAASVSTHYLEALRSLGWPVRVSEHAGWTGHATTSWRTRPDKKQFQEETSQFNKDHGGALYNGDEQVMYWADASSEIAFVVATNSQLYGDPPVSGSISEQSPGLGERSISDASPAAQQRAQQAKGRTLSLDSDKTTDPVPPQRRRTGGIKPTQQSATKMLLIWLESYEDNLTVPIDNLLAYTGTGLETGPPPKAQDALVIFLHALDSGLLRVHLQGPIGRMSTATPLVDGMVISRRALGPLVRQTALNMARRRRLDNESYQPPHVRRRLKIQEIVQKYRKEMSHPELLAHLFHHPSA</sequence>
<feature type="region of interest" description="Disordered" evidence="2">
    <location>
        <begin position="288"/>
        <end position="315"/>
    </location>
</feature>